<dbReference type="RefSeq" id="WP_085582465.1">
    <property type="nucleotide sequence ID" value="NZ_JFKA01000004.1"/>
</dbReference>
<keyword evidence="1" id="KW-0812">Transmembrane</keyword>
<dbReference type="EMBL" id="JFKA01000004">
    <property type="protein sequence ID" value="OSQ38392.1"/>
    <property type="molecule type" value="Genomic_DNA"/>
</dbReference>
<dbReference type="GO" id="GO:0005886">
    <property type="term" value="C:plasma membrane"/>
    <property type="evidence" value="ECO:0007669"/>
    <property type="project" value="UniProtKB-SubCell"/>
</dbReference>
<feature type="transmembrane region" description="Helical" evidence="1">
    <location>
        <begin position="28"/>
        <end position="47"/>
    </location>
</feature>
<evidence type="ECO:0000256" key="1">
    <source>
        <dbReference type="HAMAP-Rule" id="MF_02088"/>
    </source>
</evidence>
<dbReference type="HAMAP" id="MF_02088">
    <property type="entry name" value="Q_prec_transport"/>
    <property type="match status" value="1"/>
</dbReference>
<sequence>MKAIIAGILAMAATVVASNILVEYPLPGVLADWLTFGAFTYPVAFLVTDLTNRARGARAARFVVLSGFAIAVVLSLIFADTRIAIASGTAFLVAQLMDVTVFDRLRQASWWKAPLVSSTIGSMLDTALFFSIAFVGTGLPWHTWALGDFSAKMIMAMTCLAPFRILMTVIRPTNRNDAPAAQSARA</sequence>
<dbReference type="GO" id="GO:0022857">
    <property type="term" value="F:transmembrane transporter activity"/>
    <property type="evidence" value="ECO:0007669"/>
    <property type="project" value="UniProtKB-UniRule"/>
</dbReference>
<comment type="caution">
    <text evidence="2">The sequence shown here is derived from an EMBL/GenBank/DDBJ whole genome shotgun (WGS) entry which is preliminary data.</text>
</comment>
<keyword evidence="1" id="KW-1003">Cell membrane</keyword>
<keyword evidence="1" id="KW-0813">Transport</keyword>
<protein>
    <recommendedName>
        <fullName evidence="1">Probable queuosine precursor transporter</fullName>
        <shortName evidence="1">Q precursor transporter</shortName>
    </recommendedName>
</protein>
<evidence type="ECO:0000313" key="3">
    <source>
        <dbReference type="Proteomes" id="UP000193391"/>
    </source>
</evidence>
<comment type="subcellular location">
    <subcellularLocation>
        <location evidence="1">Cell inner membrane</location>
        <topology evidence="1">Multi-pass membrane protein</topology>
    </subcellularLocation>
</comment>
<keyword evidence="1" id="KW-0997">Cell inner membrane</keyword>
<dbReference type="Proteomes" id="UP000193391">
    <property type="component" value="Unassembled WGS sequence"/>
</dbReference>
<keyword evidence="3" id="KW-1185">Reference proteome</keyword>
<feature type="transmembrane region" description="Helical" evidence="1">
    <location>
        <begin position="83"/>
        <end position="102"/>
    </location>
</feature>
<dbReference type="STRING" id="1293891.TMES_11115"/>
<comment type="similarity">
    <text evidence="1">Belongs to the vitamin uptake transporter (VUT/ECF) (TC 2.A.88) family. Q precursor transporter subfamily.</text>
</comment>
<name>A0A1Y2L078_9PROT</name>
<reference evidence="2 3" key="1">
    <citation type="submission" date="2014-03" db="EMBL/GenBank/DDBJ databases">
        <title>The draft genome sequence of Thalassospira mesophila JCM 18969.</title>
        <authorList>
            <person name="Lai Q."/>
            <person name="Shao Z."/>
        </authorList>
    </citation>
    <scope>NUCLEOTIDE SEQUENCE [LARGE SCALE GENOMIC DNA]</scope>
    <source>
        <strain evidence="2 3">JCM 18969</strain>
    </source>
</reference>
<organism evidence="2 3">
    <name type="scientific">Thalassospira mesophila</name>
    <dbReference type="NCBI Taxonomy" id="1293891"/>
    <lineage>
        <taxon>Bacteria</taxon>
        <taxon>Pseudomonadati</taxon>
        <taxon>Pseudomonadota</taxon>
        <taxon>Alphaproteobacteria</taxon>
        <taxon>Rhodospirillales</taxon>
        <taxon>Thalassospiraceae</taxon>
        <taxon>Thalassospira</taxon>
    </lineage>
</organism>
<dbReference type="PANTHER" id="PTHR34300:SF1">
    <property type="entry name" value="QUEUOSINE PRECURSOR TRANSPORTER"/>
    <property type="match status" value="1"/>
</dbReference>
<feature type="transmembrane region" description="Helical" evidence="1">
    <location>
        <begin position="59"/>
        <end position="77"/>
    </location>
</feature>
<dbReference type="OrthoDB" id="7065604at2"/>
<proteinExistence type="inferred from homology"/>
<dbReference type="Pfam" id="PF02592">
    <property type="entry name" value="Vut_1"/>
    <property type="match status" value="2"/>
</dbReference>
<dbReference type="PANTHER" id="PTHR34300">
    <property type="entry name" value="QUEUOSINE PRECURSOR TRANSPORTER-RELATED"/>
    <property type="match status" value="1"/>
</dbReference>
<dbReference type="NCBIfam" id="TIGR00697">
    <property type="entry name" value="queuosine precursor transporter"/>
    <property type="match status" value="1"/>
</dbReference>
<evidence type="ECO:0000313" key="2">
    <source>
        <dbReference type="EMBL" id="OSQ38392.1"/>
    </source>
</evidence>
<dbReference type="AlphaFoldDB" id="A0A1Y2L078"/>
<keyword evidence="1" id="KW-1133">Transmembrane helix</keyword>
<comment type="function">
    <text evidence="1">Involved in the import of queuosine (Q) precursors, required for Q precursor salvage.</text>
</comment>
<gene>
    <name evidence="2" type="ORF">TMES_11115</name>
</gene>
<feature type="transmembrane region" description="Helical" evidence="1">
    <location>
        <begin position="149"/>
        <end position="167"/>
    </location>
</feature>
<keyword evidence="1" id="KW-0472">Membrane</keyword>
<accession>A0A1Y2L078</accession>
<dbReference type="InterPro" id="IPR003744">
    <property type="entry name" value="YhhQ"/>
</dbReference>
<feature type="transmembrane region" description="Helical" evidence="1">
    <location>
        <begin position="123"/>
        <end position="143"/>
    </location>
</feature>